<evidence type="ECO:0000313" key="3">
    <source>
        <dbReference type="EMBL" id="NZA00930.1"/>
    </source>
</evidence>
<proteinExistence type="inferred from homology"/>
<dbReference type="GO" id="GO:0005886">
    <property type="term" value="C:plasma membrane"/>
    <property type="evidence" value="ECO:0007669"/>
    <property type="project" value="UniProtKB-SubCell"/>
</dbReference>
<dbReference type="Gene3D" id="2.20.200.10">
    <property type="entry name" value="Outer membrane efflux proteins (OEP)"/>
    <property type="match status" value="1"/>
</dbReference>
<dbReference type="Pfam" id="PF02321">
    <property type="entry name" value="OEP"/>
    <property type="match status" value="2"/>
</dbReference>
<dbReference type="AlphaFoldDB" id="A0A853IVE1"/>
<keyword evidence="2" id="KW-0472">Membrane</keyword>
<dbReference type="PROSITE" id="PS51257">
    <property type="entry name" value="PROKAR_LIPOPROTEIN"/>
    <property type="match status" value="1"/>
</dbReference>
<keyword evidence="2" id="KW-0564">Palmitate</keyword>
<comment type="similarity">
    <text evidence="1 2">Belongs to the outer membrane factor (OMF) (TC 1.B.17) family.</text>
</comment>
<keyword evidence="2" id="KW-1134">Transmembrane beta strand</keyword>
<evidence type="ECO:0000256" key="2">
    <source>
        <dbReference type="RuleBase" id="RU362097"/>
    </source>
</evidence>
<dbReference type="PANTHER" id="PTHR30203">
    <property type="entry name" value="OUTER MEMBRANE CATION EFFLUX PROTEIN"/>
    <property type="match status" value="1"/>
</dbReference>
<keyword evidence="2" id="KW-0449">Lipoprotein</keyword>
<dbReference type="SUPFAM" id="SSF56954">
    <property type="entry name" value="Outer membrane efflux proteins (OEP)"/>
    <property type="match status" value="1"/>
</dbReference>
<comment type="subcellular location">
    <subcellularLocation>
        <location evidence="2">Cell membrane</location>
        <topology evidence="2">Lipid-anchor</topology>
    </subcellularLocation>
</comment>
<protein>
    <submittedName>
        <fullName evidence="3">Efflux transporter outer membrane subunit</fullName>
    </submittedName>
</protein>
<dbReference type="GO" id="GO:0015562">
    <property type="term" value="F:efflux transmembrane transporter activity"/>
    <property type="evidence" value="ECO:0007669"/>
    <property type="project" value="InterPro"/>
</dbReference>
<sequence>MNNYQKDSCSRFSVGRQRPKTLVGAVVVACLLSACSLAPKTAMEPMPVPLHWKNAAPAEGWVSTDEARAWSQGQWWLLFDDPVLQGLIARVDLNNQNLKVAAANVAQAQALLRQQQAEFMPQLGAQASQQRSGGDDRATSGAASINLNASWAPDLWGRIREAVNAQSASVQASEADLAGARLNAQASLAEAYLALRATDAEIALMDDIIAGYQRNARITQNRYDVGVVPRTDTFQAQSTLRNAQATRVALQRSRTAYEHAVALLVGEAPAGFAVAPAPWVHTVPRVPAELPSLLLLRRPDVASAERAVTAANAQIGVARSAYFPNLNLSASLGAGGVHLADLVSAPSLLWSIGLALAQNIFDGGAREARVEQTLAARDAAVARYRQAALTSMKEVEDQLSALATLAAQTEHVRAAADAAERIEQQQMNRYQAGLTSYTEVVQAQASALSARRSLLQLQLQRQQAAVGLIQALGGGWQVPWVVERPIAPLSPAAPR</sequence>
<gene>
    <name evidence="3" type="ORF">H0I39_02520</name>
</gene>
<evidence type="ECO:0000313" key="4">
    <source>
        <dbReference type="Proteomes" id="UP000589716"/>
    </source>
</evidence>
<reference evidence="3 4" key="1">
    <citation type="submission" date="2020-07" db="EMBL/GenBank/DDBJ databases">
        <authorList>
            <person name="Maaloum M."/>
        </authorList>
    </citation>
    <scope>NUCLEOTIDE SEQUENCE [LARGE SCALE GENOMIC DNA]</scope>
    <source>
        <strain evidence="3 4">GCS-AN-3</strain>
    </source>
</reference>
<comment type="caution">
    <text evidence="3">The sequence shown here is derived from an EMBL/GenBank/DDBJ whole genome shotgun (WGS) entry which is preliminary data.</text>
</comment>
<keyword evidence="2" id="KW-0812">Transmembrane</keyword>
<name>A0A853IVE1_9BURK</name>
<keyword evidence="4" id="KW-1185">Reference proteome</keyword>
<dbReference type="PANTHER" id="PTHR30203:SF33">
    <property type="entry name" value="BLR4455 PROTEIN"/>
    <property type="match status" value="1"/>
</dbReference>
<dbReference type="InterPro" id="IPR003423">
    <property type="entry name" value="OMP_efflux"/>
</dbReference>
<accession>A0A853IVE1</accession>
<dbReference type="Gene3D" id="1.20.1600.10">
    <property type="entry name" value="Outer membrane efflux proteins (OEP)"/>
    <property type="match status" value="1"/>
</dbReference>
<organism evidence="3 4">
    <name type="scientific">Ottowia beijingensis</name>
    <dbReference type="NCBI Taxonomy" id="1207057"/>
    <lineage>
        <taxon>Bacteria</taxon>
        <taxon>Pseudomonadati</taxon>
        <taxon>Pseudomonadota</taxon>
        <taxon>Betaproteobacteria</taxon>
        <taxon>Burkholderiales</taxon>
        <taxon>Comamonadaceae</taxon>
        <taxon>Ottowia</taxon>
    </lineage>
</organism>
<dbReference type="InterPro" id="IPR010131">
    <property type="entry name" value="MdtP/NodT-like"/>
</dbReference>
<dbReference type="NCBIfam" id="TIGR01845">
    <property type="entry name" value="outer_NodT"/>
    <property type="match status" value="1"/>
</dbReference>
<dbReference type="Proteomes" id="UP000589716">
    <property type="component" value="Unassembled WGS sequence"/>
</dbReference>
<evidence type="ECO:0000256" key="1">
    <source>
        <dbReference type="ARBA" id="ARBA00007613"/>
    </source>
</evidence>
<dbReference type="EMBL" id="JACCKX010000001">
    <property type="protein sequence ID" value="NZA00930.1"/>
    <property type="molecule type" value="Genomic_DNA"/>
</dbReference>